<evidence type="ECO:0000256" key="1">
    <source>
        <dbReference type="ARBA" id="ARBA00005254"/>
    </source>
</evidence>
<dbReference type="PROSITE" id="PS00166">
    <property type="entry name" value="ENOYL_COA_HYDRATASE"/>
    <property type="match status" value="1"/>
</dbReference>
<dbReference type="Gene3D" id="3.90.226.10">
    <property type="entry name" value="2-enoyl-CoA Hydratase, Chain A, domain 1"/>
    <property type="match status" value="1"/>
</dbReference>
<dbReference type="Gene3D" id="1.10.12.10">
    <property type="entry name" value="Lyase 2-enoyl-coa Hydratase, Chain A, domain 2"/>
    <property type="match status" value="1"/>
</dbReference>
<comment type="similarity">
    <text evidence="1 2">Belongs to the enoyl-CoA hydratase/isomerase family.</text>
</comment>
<dbReference type="Pfam" id="PF00378">
    <property type="entry name" value="ECH_1"/>
    <property type="match status" value="1"/>
</dbReference>
<name>A0ABT7AM85_9HYPH</name>
<accession>A0ABT7AM85</accession>
<comment type="caution">
    <text evidence="3">The sequence shown here is derived from an EMBL/GenBank/DDBJ whole genome shotgun (WGS) entry which is preliminary data.</text>
</comment>
<dbReference type="EMBL" id="JASJEV010000014">
    <property type="protein sequence ID" value="MDJ1159909.1"/>
    <property type="molecule type" value="Genomic_DNA"/>
</dbReference>
<dbReference type="InterPro" id="IPR014748">
    <property type="entry name" value="Enoyl-CoA_hydra_C"/>
</dbReference>
<dbReference type="InterPro" id="IPR001753">
    <property type="entry name" value="Enoyl-CoA_hydra/iso"/>
</dbReference>
<gene>
    <name evidence="3" type="ORF">QNA08_16955</name>
</gene>
<organism evidence="3 4">
    <name type="scientific">Chelatococcus albus</name>
    <dbReference type="NCBI Taxonomy" id="3047466"/>
    <lineage>
        <taxon>Bacteria</taxon>
        <taxon>Pseudomonadati</taxon>
        <taxon>Pseudomonadota</taxon>
        <taxon>Alphaproteobacteria</taxon>
        <taxon>Hyphomicrobiales</taxon>
        <taxon>Chelatococcaceae</taxon>
        <taxon>Chelatococcus</taxon>
    </lineage>
</organism>
<keyword evidence="4" id="KW-1185">Reference proteome</keyword>
<reference evidence="3 4" key="1">
    <citation type="submission" date="2023-05" db="EMBL/GenBank/DDBJ databases">
        <title>Chelatococcus sp. nov., a moderately thermophilic bacterium isolated from hot spring microbial mat.</title>
        <authorList>
            <person name="Hu C.-J."/>
            <person name="Li W.-J."/>
        </authorList>
    </citation>
    <scope>NUCLEOTIDE SEQUENCE [LARGE SCALE GENOMIC DNA]</scope>
    <source>
        <strain evidence="3 4">SYSU G07232</strain>
    </source>
</reference>
<evidence type="ECO:0000313" key="4">
    <source>
        <dbReference type="Proteomes" id="UP001321492"/>
    </source>
</evidence>
<evidence type="ECO:0000313" key="3">
    <source>
        <dbReference type="EMBL" id="MDJ1159909.1"/>
    </source>
</evidence>
<evidence type="ECO:0000256" key="2">
    <source>
        <dbReference type="RuleBase" id="RU003707"/>
    </source>
</evidence>
<dbReference type="CDD" id="cd06558">
    <property type="entry name" value="crotonase-like"/>
    <property type="match status" value="1"/>
</dbReference>
<proteinExistence type="inferred from homology"/>
<dbReference type="SUPFAM" id="SSF52096">
    <property type="entry name" value="ClpP/crotonase"/>
    <property type="match status" value="1"/>
</dbReference>
<dbReference type="RefSeq" id="WP_283741908.1">
    <property type="nucleotide sequence ID" value="NZ_JASJEV010000014.1"/>
</dbReference>
<dbReference type="Proteomes" id="UP001321492">
    <property type="component" value="Unassembled WGS sequence"/>
</dbReference>
<sequence>MEQAEGPVLLTIERAVAVVTLNRPRFLNAIDVEAACALRDAIAAIDVDGGVRAVLLRGEGRAFCAGGDISRFSADDPAAAAEAIIDPLHEALRALDMLPLPSIAAVHGAAAGAGFSLAMACDLAVAADDAVFTMAYARIGASPDGSATYRLPRLVGARKALELALLADPIDASEALRLGIVNRVVPAAELQASALALAERLAAGPTGAFGRIKALIAQSLGNDLAAQLDREREAFRASARGADFAEGVAAFLAKRAPQFEGSR</sequence>
<dbReference type="PANTHER" id="PTHR43459:SF1">
    <property type="entry name" value="EG:BACN32G11.4 PROTEIN"/>
    <property type="match status" value="1"/>
</dbReference>
<dbReference type="InterPro" id="IPR018376">
    <property type="entry name" value="Enoyl-CoA_hyd/isom_CS"/>
</dbReference>
<protein>
    <submittedName>
        <fullName evidence="3">Enoyl-CoA hydratase-related protein</fullName>
    </submittedName>
</protein>
<dbReference type="PANTHER" id="PTHR43459">
    <property type="entry name" value="ENOYL-COA HYDRATASE"/>
    <property type="match status" value="1"/>
</dbReference>
<dbReference type="InterPro" id="IPR029045">
    <property type="entry name" value="ClpP/crotonase-like_dom_sf"/>
</dbReference>